<feature type="compositionally biased region" description="Polar residues" evidence="1">
    <location>
        <begin position="217"/>
        <end position="239"/>
    </location>
</feature>
<feature type="compositionally biased region" description="Polar residues" evidence="1">
    <location>
        <begin position="378"/>
        <end position="387"/>
    </location>
</feature>
<evidence type="ECO:0000256" key="1">
    <source>
        <dbReference type="SAM" id="MobiDB-lite"/>
    </source>
</evidence>
<name>A0A9X0A5Y3_9CNID</name>
<proteinExistence type="predicted"/>
<gene>
    <name evidence="3" type="primary">BDP1</name>
    <name evidence="3" type="ORF">OS493_013588</name>
</gene>
<accession>A0A9X0A5Y3</accession>
<comment type="caution">
    <text evidence="3">The sequence shown here is derived from an EMBL/GenBank/DDBJ whole genome shotgun (WGS) entry which is preliminary data.</text>
</comment>
<dbReference type="InterPro" id="IPR009057">
    <property type="entry name" value="Homeodomain-like_sf"/>
</dbReference>
<dbReference type="SUPFAM" id="SSF46689">
    <property type="entry name" value="Homeodomain-like"/>
    <property type="match status" value="1"/>
</dbReference>
<organism evidence="3 4">
    <name type="scientific">Desmophyllum pertusum</name>
    <dbReference type="NCBI Taxonomy" id="174260"/>
    <lineage>
        <taxon>Eukaryota</taxon>
        <taxon>Metazoa</taxon>
        <taxon>Cnidaria</taxon>
        <taxon>Anthozoa</taxon>
        <taxon>Hexacorallia</taxon>
        <taxon>Scleractinia</taxon>
        <taxon>Caryophylliina</taxon>
        <taxon>Caryophylliidae</taxon>
        <taxon>Desmophyllum</taxon>
    </lineage>
</organism>
<dbReference type="GO" id="GO:0001156">
    <property type="term" value="F:TFIIIC-class transcription factor complex binding"/>
    <property type="evidence" value="ECO:0007669"/>
    <property type="project" value="TreeGrafter"/>
</dbReference>
<feature type="compositionally biased region" description="Polar residues" evidence="1">
    <location>
        <begin position="153"/>
        <end position="173"/>
    </location>
</feature>
<keyword evidence="3" id="KW-0808">Transferase</keyword>
<dbReference type="SMART" id="SM00717">
    <property type="entry name" value="SANT"/>
    <property type="match status" value="1"/>
</dbReference>
<feature type="compositionally biased region" description="Low complexity" evidence="1">
    <location>
        <begin position="7"/>
        <end position="22"/>
    </location>
</feature>
<dbReference type="CDD" id="cd00167">
    <property type="entry name" value="SANT"/>
    <property type="match status" value="1"/>
</dbReference>
<dbReference type="PANTHER" id="PTHR22929">
    <property type="entry name" value="RNA POLYMERASE III TRANSCRIPTION INITIATION FACTOR B"/>
    <property type="match status" value="1"/>
</dbReference>
<keyword evidence="4" id="KW-1185">Reference proteome</keyword>
<feature type="compositionally biased region" description="Polar residues" evidence="1">
    <location>
        <begin position="182"/>
        <end position="206"/>
    </location>
</feature>
<feature type="domain" description="Myb-like" evidence="2">
    <location>
        <begin position="485"/>
        <end position="533"/>
    </location>
</feature>
<feature type="compositionally biased region" description="Basic and acidic residues" evidence="1">
    <location>
        <begin position="266"/>
        <end position="291"/>
    </location>
</feature>
<reference evidence="3" key="1">
    <citation type="submission" date="2023-01" db="EMBL/GenBank/DDBJ databases">
        <title>Genome assembly of the deep-sea coral Lophelia pertusa.</title>
        <authorList>
            <person name="Herrera S."/>
            <person name="Cordes E."/>
        </authorList>
    </citation>
    <scope>NUCLEOTIDE SEQUENCE</scope>
    <source>
        <strain evidence="3">USNM1676648</strain>
        <tissue evidence="3">Polyp</tissue>
    </source>
</reference>
<dbReference type="InterPro" id="IPR039467">
    <property type="entry name" value="TFIIIB_B''_Myb"/>
</dbReference>
<feature type="compositionally biased region" description="Polar residues" evidence="1">
    <location>
        <begin position="120"/>
        <end position="137"/>
    </location>
</feature>
<feature type="compositionally biased region" description="Polar residues" evidence="1">
    <location>
        <begin position="100"/>
        <end position="109"/>
    </location>
</feature>
<dbReference type="InterPro" id="IPR001005">
    <property type="entry name" value="SANT/Myb"/>
</dbReference>
<dbReference type="EMBL" id="MU825402">
    <property type="protein sequence ID" value="KAJ7392214.1"/>
    <property type="molecule type" value="Genomic_DNA"/>
</dbReference>
<dbReference type="GO" id="GO:0003951">
    <property type="term" value="F:NAD+ kinase activity"/>
    <property type="evidence" value="ECO:0007669"/>
    <property type="project" value="UniProtKB-EC"/>
</dbReference>
<dbReference type="Pfam" id="PF15963">
    <property type="entry name" value="Myb_DNA-bind_7"/>
    <property type="match status" value="1"/>
</dbReference>
<evidence type="ECO:0000313" key="4">
    <source>
        <dbReference type="Proteomes" id="UP001163046"/>
    </source>
</evidence>
<dbReference type="PANTHER" id="PTHR22929:SF0">
    <property type="entry name" value="TRANSCRIPTION FACTOR TFIIIB COMPONENT B'' HOMOLOG"/>
    <property type="match status" value="1"/>
</dbReference>
<dbReference type="GO" id="GO:0000126">
    <property type="term" value="C:transcription factor TFIIIB complex"/>
    <property type="evidence" value="ECO:0007669"/>
    <property type="project" value="TreeGrafter"/>
</dbReference>
<evidence type="ECO:0000259" key="2">
    <source>
        <dbReference type="SMART" id="SM00717"/>
    </source>
</evidence>
<feature type="compositionally biased region" description="Basic and acidic residues" evidence="1">
    <location>
        <begin position="44"/>
        <end position="56"/>
    </location>
</feature>
<feature type="compositionally biased region" description="Basic and acidic residues" evidence="1">
    <location>
        <begin position="311"/>
        <end position="320"/>
    </location>
</feature>
<dbReference type="GO" id="GO:0070898">
    <property type="term" value="P:RNA polymerase III preinitiation complex assembly"/>
    <property type="evidence" value="ECO:0007669"/>
    <property type="project" value="TreeGrafter"/>
</dbReference>
<dbReference type="AlphaFoldDB" id="A0A9X0A5Y3"/>
<feature type="region of interest" description="Disordered" evidence="1">
    <location>
        <begin position="1"/>
        <end position="429"/>
    </location>
</feature>
<dbReference type="OrthoDB" id="272624at2759"/>
<feature type="compositionally biased region" description="Basic and acidic residues" evidence="1">
    <location>
        <begin position="138"/>
        <end position="150"/>
    </location>
</feature>
<dbReference type="Proteomes" id="UP001163046">
    <property type="component" value="Unassembled WGS sequence"/>
</dbReference>
<protein>
    <submittedName>
        <fullName evidence="3">Transcription factor TFIIIB component B</fullName>
        <ecNumber evidence="3">2.7.1.23</ecNumber>
    </submittedName>
</protein>
<evidence type="ECO:0000313" key="3">
    <source>
        <dbReference type="EMBL" id="KAJ7392214.1"/>
    </source>
</evidence>
<dbReference type="EC" id="2.7.1.23" evidence="3"/>
<feature type="compositionally biased region" description="Basic residues" evidence="1">
    <location>
        <begin position="346"/>
        <end position="358"/>
    </location>
</feature>
<sequence>MRNRFKPVVTTTRRGRPGTSSTNANSEGTVSSNSPAVNTQLEESTPKANEEEKSSESLKSNTSTKQGDADSAARKTLSASSTPAMGTQRRSRIKPAVTSVARSRPNTANKGKPAEARCSSGVTSSKEDNLSVSQGHSCNKDDPLSKRLVLDEQNGQGAVDSVSTVLPSDNIFKSPSLKERNQQQALSTRSSAVATPSLTNIEQRSQPVAEEAVIRPSQVQNKNTNSDSAVTQPTDSGATPSLLRRKRVLPNLGSAARRRRSSVSKENVDKNPDLPETRQEEVEGSHKDLGHINEQSAVECGGSSRNKRLRTLSEGEKNTDHAMPPVAVSDIHDKEDDDDEEDNKKKGLKRKRGGRPHKLKEPSDPSHMTMQHLIYFNPKTNPMTSSLAGRKKKADEKNKSKKRKDKIPIIHNPKPAESKEPSVAEDETDGAAVAPRVKLAADGSIILDEESLLIPKSSEKTLNDSDIVYEDADEVNFGAYLKHRRVERWTLEETQTFYKALSQVGTDFSLMGPLFPSRKRRELKAKFKREEKQHRSLVEKALRLRNPIDVELFTPKVDGEEIDDDVTITDKTSSSHSTQQL</sequence>
<feature type="compositionally biased region" description="Polar residues" evidence="1">
    <location>
        <begin position="23"/>
        <end position="43"/>
    </location>
</feature>